<name>A0A1T4PKS6_9BACT</name>
<keyword evidence="3" id="KW-0235">DNA replication</keyword>
<dbReference type="InterPro" id="IPR027417">
    <property type="entry name" value="P-loop_NTPase"/>
</dbReference>
<dbReference type="GO" id="GO:1990077">
    <property type="term" value="C:primosome complex"/>
    <property type="evidence" value="ECO:0007669"/>
    <property type="project" value="UniProtKB-KW"/>
</dbReference>
<evidence type="ECO:0000313" key="14">
    <source>
        <dbReference type="Proteomes" id="UP000190102"/>
    </source>
</evidence>
<dbReference type="InterPro" id="IPR036185">
    <property type="entry name" value="DNA_heli_DnaB-like_N_sf"/>
</dbReference>
<dbReference type="SUPFAM" id="SSF52540">
    <property type="entry name" value="P-loop containing nucleoside triphosphate hydrolases"/>
    <property type="match status" value="1"/>
</dbReference>
<dbReference type="PANTHER" id="PTHR30153:SF2">
    <property type="entry name" value="REPLICATIVE DNA HELICASE"/>
    <property type="match status" value="1"/>
</dbReference>
<evidence type="ECO:0000256" key="11">
    <source>
        <dbReference type="ARBA" id="ARBA00048954"/>
    </source>
</evidence>
<keyword evidence="6 13" id="KW-0347">Helicase</keyword>
<dbReference type="InterPro" id="IPR007693">
    <property type="entry name" value="DNA_helicase_DnaB-like_N"/>
</dbReference>
<keyword evidence="14" id="KW-1185">Reference proteome</keyword>
<dbReference type="RefSeq" id="WP_161947473.1">
    <property type="nucleotide sequence ID" value="NZ_FUWR01000010.1"/>
</dbReference>
<keyword evidence="2" id="KW-0639">Primosome</keyword>
<dbReference type="GO" id="GO:0043139">
    <property type="term" value="F:5'-3' DNA helicase activity"/>
    <property type="evidence" value="ECO:0007669"/>
    <property type="project" value="UniProtKB-EC"/>
</dbReference>
<dbReference type="InterPro" id="IPR007694">
    <property type="entry name" value="DNA_helicase_DnaB-like_C"/>
</dbReference>
<keyword evidence="4" id="KW-0547">Nucleotide-binding</keyword>
<dbReference type="PANTHER" id="PTHR30153">
    <property type="entry name" value="REPLICATIVE DNA HELICASE DNAB"/>
    <property type="match status" value="1"/>
</dbReference>
<evidence type="ECO:0000256" key="5">
    <source>
        <dbReference type="ARBA" id="ARBA00022801"/>
    </source>
</evidence>
<organism evidence="13 14">
    <name type="scientific">Trichlorobacter thiogenes</name>
    <dbReference type="NCBI Taxonomy" id="115783"/>
    <lineage>
        <taxon>Bacteria</taxon>
        <taxon>Pseudomonadati</taxon>
        <taxon>Thermodesulfobacteriota</taxon>
        <taxon>Desulfuromonadia</taxon>
        <taxon>Geobacterales</taxon>
        <taxon>Geobacteraceae</taxon>
        <taxon>Trichlorobacter</taxon>
    </lineage>
</organism>
<dbReference type="Gene3D" id="1.10.860.10">
    <property type="entry name" value="DNAb Helicase, Chain A"/>
    <property type="match status" value="1"/>
</dbReference>
<evidence type="ECO:0000256" key="2">
    <source>
        <dbReference type="ARBA" id="ARBA00022515"/>
    </source>
</evidence>
<sequence length="447" mass="48805">MIPHSLIDKFSEREIIGGLLIAPDSLTNVHDLLQPGHFYAPEYGAIYAAIVEQYRAKAEPSFAALAKAAGVKPDMLVELTGDAILGARRQTAQRLVELAQKRSLLKQLQGIAARLPDMTPDELPGELIGPAVSINLEGSAKRVYGAPELAARAAELQAERQKEPGIIRGTRTNYTALDLTLRGQRPGCLTTVAAGTGVGKSTLGLNLTYLVAAQGIPTLLISTENNADENLDRLAGIITGKDIKDIESGRYAADITGRVSEALKNAPLYLTDNRPRNIHEVVGTMTRYALQHGIRYVVLDYIGEIAAEPSAPRNESEEQRLARWTQMLLDAARMLDIHLVLLAQLNRSGNLRGRPTKTELAGCFRIAQKSAALLILWQNEKSQDILTVDKNRQGAAKVDIAVRFNRANQRIRELGYWIESEDRIVPPSNATGNVADYVDLDAEEDAP</sequence>
<gene>
    <name evidence="13" type="ORF">SAMN02745119_02005</name>
</gene>
<reference evidence="14" key="1">
    <citation type="submission" date="2017-02" db="EMBL/GenBank/DDBJ databases">
        <authorList>
            <person name="Varghese N."/>
            <person name="Submissions S."/>
        </authorList>
    </citation>
    <scope>NUCLEOTIDE SEQUENCE [LARGE SCALE GENOMIC DNA]</scope>
    <source>
        <strain evidence="14">ATCC BAA-34</strain>
    </source>
</reference>
<evidence type="ECO:0000256" key="1">
    <source>
        <dbReference type="ARBA" id="ARBA00008428"/>
    </source>
</evidence>
<keyword evidence="9" id="KW-0413">Isomerase</keyword>
<dbReference type="STRING" id="115783.SAMN02745119_02005"/>
<keyword evidence="5" id="KW-0378">Hydrolase</keyword>
<evidence type="ECO:0000256" key="10">
    <source>
        <dbReference type="ARBA" id="ARBA00044969"/>
    </source>
</evidence>
<evidence type="ECO:0000256" key="4">
    <source>
        <dbReference type="ARBA" id="ARBA00022741"/>
    </source>
</evidence>
<accession>A0A1T4PKS6</accession>
<dbReference type="Pfam" id="PF03796">
    <property type="entry name" value="DnaB_C"/>
    <property type="match status" value="1"/>
</dbReference>
<comment type="catalytic activity">
    <reaction evidence="11">
        <text>ATP + H2O = ADP + phosphate + H(+)</text>
        <dbReference type="Rhea" id="RHEA:13065"/>
        <dbReference type="ChEBI" id="CHEBI:15377"/>
        <dbReference type="ChEBI" id="CHEBI:15378"/>
        <dbReference type="ChEBI" id="CHEBI:30616"/>
        <dbReference type="ChEBI" id="CHEBI:43474"/>
        <dbReference type="ChEBI" id="CHEBI:456216"/>
        <dbReference type="EC" id="5.6.2.3"/>
    </reaction>
</comment>
<dbReference type="GO" id="GO:0003677">
    <property type="term" value="F:DNA binding"/>
    <property type="evidence" value="ECO:0007669"/>
    <property type="project" value="UniProtKB-KW"/>
</dbReference>
<dbReference type="InterPro" id="IPR016136">
    <property type="entry name" value="DNA_helicase_N/primase_C"/>
</dbReference>
<dbReference type="Gene3D" id="3.40.50.300">
    <property type="entry name" value="P-loop containing nucleotide triphosphate hydrolases"/>
    <property type="match status" value="1"/>
</dbReference>
<comment type="similarity">
    <text evidence="1">Belongs to the helicase family. DnaB subfamily.</text>
</comment>
<dbReference type="EMBL" id="FUWR01000010">
    <property type="protein sequence ID" value="SJZ91961.1"/>
    <property type="molecule type" value="Genomic_DNA"/>
</dbReference>
<dbReference type="AlphaFoldDB" id="A0A1T4PKS6"/>
<evidence type="ECO:0000259" key="12">
    <source>
        <dbReference type="PROSITE" id="PS51199"/>
    </source>
</evidence>
<dbReference type="EC" id="5.6.2.3" evidence="10"/>
<evidence type="ECO:0000313" key="13">
    <source>
        <dbReference type="EMBL" id="SJZ91961.1"/>
    </source>
</evidence>
<dbReference type="GO" id="GO:0005524">
    <property type="term" value="F:ATP binding"/>
    <property type="evidence" value="ECO:0007669"/>
    <property type="project" value="UniProtKB-KW"/>
</dbReference>
<evidence type="ECO:0000256" key="9">
    <source>
        <dbReference type="ARBA" id="ARBA00023235"/>
    </source>
</evidence>
<evidence type="ECO:0000256" key="8">
    <source>
        <dbReference type="ARBA" id="ARBA00023125"/>
    </source>
</evidence>
<dbReference type="GO" id="GO:0006269">
    <property type="term" value="P:DNA replication, synthesis of primer"/>
    <property type="evidence" value="ECO:0007669"/>
    <property type="project" value="UniProtKB-KW"/>
</dbReference>
<proteinExistence type="inferred from homology"/>
<keyword evidence="8" id="KW-0238">DNA-binding</keyword>
<keyword evidence="7" id="KW-0067">ATP-binding</keyword>
<dbReference type="Proteomes" id="UP000190102">
    <property type="component" value="Unassembled WGS sequence"/>
</dbReference>
<dbReference type="GO" id="GO:0005829">
    <property type="term" value="C:cytosol"/>
    <property type="evidence" value="ECO:0007669"/>
    <property type="project" value="TreeGrafter"/>
</dbReference>
<feature type="domain" description="SF4 helicase" evidence="12">
    <location>
        <begin position="163"/>
        <end position="418"/>
    </location>
</feature>
<dbReference type="PROSITE" id="PS51199">
    <property type="entry name" value="SF4_HELICASE"/>
    <property type="match status" value="1"/>
</dbReference>
<evidence type="ECO:0000256" key="7">
    <source>
        <dbReference type="ARBA" id="ARBA00022840"/>
    </source>
</evidence>
<evidence type="ECO:0000256" key="3">
    <source>
        <dbReference type="ARBA" id="ARBA00022705"/>
    </source>
</evidence>
<dbReference type="GO" id="GO:0016787">
    <property type="term" value="F:hydrolase activity"/>
    <property type="evidence" value="ECO:0007669"/>
    <property type="project" value="UniProtKB-KW"/>
</dbReference>
<dbReference type="SUPFAM" id="SSF48024">
    <property type="entry name" value="N-terminal domain of DnaB helicase"/>
    <property type="match status" value="1"/>
</dbReference>
<evidence type="ECO:0000256" key="6">
    <source>
        <dbReference type="ARBA" id="ARBA00022806"/>
    </source>
</evidence>
<protein>
    <recommendedName>
        <fullName evidence="10">DNA 5'-3' helicase</fullName>
        <ecNumber evidence="10">5.6.2.3</ecNumber>
    </recommendedName>
</protein>
<dbReference type="Pfam" id="PF00772">
    <property type="entry name" value="DnaB"/>
    <property type="match status" value="1"/>
</dbReference>